<dbReference type="STRING" id="1763534.GCA_001831475_02457"/>
<name>A0A1B9DJM6_9FLAO</name>
<dbReference type="RefSeq" id="WP_066337115.1">
    <property type="nucleotide sequence ID" value="NZ_CP017688.1"/>
</dbReference>
<dbReference type="Proteomes" id="UP000093510">
    <property type="component" value="Unassembled WGS sequence"/>
</dbReference>
<sequence>MKNYSIIIIILFWLQTNAQGDLSSKHFKFKGKLEKNTLLETCGSEYSKEIAIVLEITITSPEDIKRFGEKIYVAQICYEIPGEGVFNGKEHDIEIRDKQMWQWKISILNPQLFEKNRDKKEYWLEDVSRKVTIH</sequence>
<comment type="caution">
    <text evidence="1">The sequence shown here is derived from an EMBL/GenBank/DDBJ whole genome shotgun (WGS) entry which is preliminary data.</text>
</comment>
<gene>
    <name evidence="1" type="ORF">LPBF_12440</name>
</gene>
<dbReference type="EMBL" id="LVEP01000065">
    <property type="protein sequence ID" value="OCB69887.1"/>
    <property type="molecule type" value="Genomic_DNA"/>
</dbReference>
<dbReference type="OrthoDB" id="1376354at2"/>
<organism evidence="1 2">
    <name type="scientific">Flavobacterium crassostreae</name>
    <dbReference type="NCBI Taxonomy" id="1763534"/>
    <lineage>
        <taxon>Bacteria</taxon>
        <taxon>Pseudomonadati</taxon>
        <taxon>Bacteroidota</taxon>
        <taxon>Flavobacteriia</taxon>
        <taxon>Flavobacteriales</taxon>
        <taxon>Flavobacteriaceae</taxon>
        <taxon>Flavobacterium</taxon>
    </lineage>
</organism>
<proteinExistence type="predicted"/>
<keyword evidence="2" id="KW-1185">Reference proteome</keyword>
<dbReference type="AlphaFoldDB" id="A0A1B9DJM6"/>
<accession>A0A1B9DJM6</accession>
<protein>
    <submittedName>
        <fullName evidence="1">Uncharacterized protein</fullName>
    </submittedName>
</protein>
<evidence type="ECO:0000313" key="2">
    <source>
        <dbReference type="Proteomes" id="UP000093510"/>
    </source>
</evidence>
<evidence type="ECO:0000313" key="1">
    <source>
        <dbReference type="EMBL" id="OCB69887.1"/>
    </source>
</evidence>
<reference evidence="1 2" key="1">
    <citation type="submission" date="2016-03" db="EMBL/GenBank/DDBJ databases">
        <authorList>
            <person name="Ploux O."/>
        </authorList>
    </citation>
    <scope>NUCLEOTIDE SEQUENCE [LARGE SCALE GENOMIC DNA]</scope>
    <source>
        <strain evidence="1 2">LPB0076</strain>
    </source>
</reference>